<dbReference type="InterPro" id="IPR028081">
    <property type="entry name" value="Leu-bd"/>
</dbReference>
<dbReference type="Pfam" id="PF13458">
    <property type="entry name" value="Peripla_BP_6"/>
    <property type="match status" value="1"/>
</dbReference>
<dbReference type="SUPFAM" id="SSF53822">
    <property type="entry name" value="Periplasmic binding protein-like I"/>
    <property type="match status" value="1"/>
</dbReference>
<dbReference type="EMBL" id="QQZY01000009">
    <property type="protein sequence ID" value="RDI73432.1"/>
    <property type="molecule type" value="Genomic_DNA"/>
</dbReference>
<accession>A0A7M2YTE8</accession>
<dbReference type="PANTHER" id="PTHR47151">
    <property type="entry name" value="LEU/ILE/VAL-BINDING ABC TRANSPORTER SUBUNIT"/>
    <property type="match status" value="1"/>
</dbReference>
<dbReference type="AlphaFoldDB" id="A0A7M2YTE8"/>
<dbReference type="Proteomes" id="UP000254134">
    <property type="component" value="Unassembled WGS sequence"/>
</dbReference>
<feature type="signal peptide" evidence="3">
    <location>
        <begin position="1"/>
        <end position="22"/>
    </location>
</feature>
<feature type="domain" description="Leucine-binding protein" evidence="4">
    <location>
        <begin position="108"/>
        <end position="406"/>
    </location>
</feature>
<evidence type="ECO:0000256" key="1">
    <source>
        <dbReference type="ARBA" id="ARBA00010062"/>
    </source>
</evidence>
<organism evidence="5 6">
    <name type="scientific">Gaiella occulta</name>
    <dbReference type="NCBI Taxonomy" id="1002870"/>
    <lineage>
        <taxon>Bacteria</taxon>
        <taxon>Bacillati</taxon>
        <taxon>Actinomycetota</taxon>
        <taxon>Thermoleophilia</taxon>
        <taxon>Gaiellales</taxon>
        <taxon>Gaiellaceae</taxon>
        <taxon>Gaiella</taxon>
    </lineage>
</organism>
<dbReference type="CDD" id="cd06342">
    <property type="entry name" value="PBP1_ABC_LIVBP-like"/>
    <property type="match status" value="1"/>
</dbReference>
<evidence type="ECO:0000256" key="2">
    <source>
        <dbReference type="ARBA" id="ARBA00022729"/>
    </source>
</evidence>
<dbReference type="InterPro" id="IPR028082">
    <property type="entry name" value="Peripla_BP_I"/>
</dbReference>
<sequence length="447" mass="46231">MTVKKKGLFLVGLLVAVAAFIAAGCGGGGGGGAPEALPSSSCTAIEYEGDGNPDYIVASDFPLQGSSRTQTVQINDAIRFELKQRSFKAGKYKIGFQACDDATAQAGKWDSGKASQNANAYAANDKVIGVIGTFNSGAAAIEIPVLNQAPNGGIAMISPANTYVCLTQGGPGCDKTEPDKYYPSGTRNYARVVANDAYQGAAVAEFAQSKGIKKVYVLNDKEAYGLGVATNFRNAATSLGIEIAGFEAWDPKASSYEALFKKIQGTGADAVFLGGLIDENGAQVIKDKVAVLGPNDGKVKLFAPDGFTTQQTIDEAGPAAKGMFMSVAGVPIDKFAGPAKEFAQKFEADYLKGKPIDPYAIYGAQAAQVLFDAIANSDGSRGDVIKQMFATQVTDGLLGSFKFNANGDPQDASGAVVGFTIYVATDKLTTETTISPKPEVVTAAAGG</sequence>
<evidence type="ECO:0000313" key="5">
    <source>
        <dbReference type="EMBL" id="RDI73432.1"/>
    </source>
</evidence>
<dbReference type="PROSITE" id="PS51257">
    <property type="entry name" value="PROKAR_LIPOPROTEIN"/>
    <property type="match status" value="1"/>
</dbReference>
<reference evidence="5 6" key="1">
    <citation type="submission" date="2018-07" db="EMBL/GenBank/DDBJ databases">
        <title>High-quality-draft genome sequence of Gaiella occulta.</title>
        <authorList>
            <person name="Severino R."/>
            <person name="Froufe H.J.C."/>
            <person name="Rainey F.A."/>
            <person name="Barroso C."/>
            <person name="Albuquerque L."/>
            <person name="Lobo-Da-Cunha A."/>
            <person name="Da Costa M.S."/>
            <person name="Egas C."/>
        </authorList>
    </citation>
    <scope>NUCLEOTIDE SEQUENCE [LARGE SCALE GENOMIC DNA]</scope>
    <source>
        <strain evidence="5 6">F2-233</strain>
    </source>
</reference>
<dbReference type="Gene3D" id="3.40.50.2300">
    <property type="match status" value="2"/>
</dbReference>
<keyword evidence="6" id="KW-1185">Reference proteome</keyword>
<keyword evidence="2 3" id="KW-0732">Signal</keyword>
<comment type="caution">
    <text evidence="5">The sequence shown here is derived from an EMBL/GenBank/DDBJ whole genome shotgun (WGS) entry which is preliminary data.</text>
</comment>
<protein>
    <submittedName>
        <fullName evidence="5">Periplasmic binding protein</fullName>
    </submittedName>
</protein>
<dbReference type="PANTHER" id="PTHR47151:SF2">
    <property type="entry name" value="AMINO ACID BINDING PROTEIN"/>
    <property type="match status" value="1"/>
</dbReference>
<gene>
    <name evidence="5" type="ORF">Gocc_2788</name>
</gene>
<feature type="chain" id="PRO_5039597532" evidence="3">
    <location>
        <begin position="23"/>
        <end position="447"/>
    </location>
</feature>
<evidence type="ECO:0000256" key="3">
    <source>
        <dbReference type="SAM" id="SignalP"/>
    </source>
</evidence>
<evidence type="ECO:0000259" key="4">
    <source>
        <dbReference type="Pfam" id="PF13458"/>
    </source>
</evidence>
<dbReference type="OrthoDB" id="7337537at2"/>
<reference evidence="6" key="2">
    <citation type="journal article" date="2019" name="MicrobiologyOpen">
        <title>High-quality draft genome sequence of Gaiella occulta isolated from a 150 meter deep mineral water borehole and comparison with the genome sequences of other deep-branching lineages of the phylum Actinobacteria.</title>
        <authorList>
            <person name="Severino R."/>
            <person name="Froufe H.J.C."/>
            <person name="Barroso C."/>
            <person name="Albuquerque L."/>
            <person name="Lobo-da-Cunha A."/>
            <person name="da Costa M.S."/>
            <person name="Egas C."/>
        </authorList>
    </citation>
    <scope>NUCLEOTIDE SEQUENCE [LARGE SCALE GENOMIC DNA]</scope>
    <source>
        <strain evidence="6">F2-233</strain>
    </source>
</reference>
<proteinExistence type="inferred from homology"/>
<evidence type="ECO:0000313" key="6">
    <source>
        <dbReference type="Proteomes" id="UP000254134"/>
    </source>
</evidence>
<name>A0A7M2YTE8_9ACTN</name>
<comment type="similarity">
    <text evidence="1">Belongs to the leucine-binding protein family.</text>
</comment>